<dbReference type="Proteomes" id="UP000199647">
    <property type="component" value="Unassembled WGS sequence"/>
</dbReference>
<keyword evidence="4" id="KW-1185">Reference proteome</keyword>
<organism evidence="3 4">
    <name type="scientific">Faunimonas pinastri</name>
    <dbReference type="NCBI Taxonomy" id="1855383"/>
    <lineage>
        <taxon>Bacteria</taxon>
        <taxon>Pseudomonadati</taxon>
        <taxon>Pseudomonadota</taxon>
        <taxon>Alphaproteobacteria</taxon>
        <taxon>Hyphomicrobiales</taxon>
        <taxon>Afifellaceae</taxon>
        <taxon>Faunimonas</taxon>
    </lineage>
</organism>
<name>A0A1H9KYL2_9HYPH</name>
<sequence length="62" mass="6381">MTTIRTGSVLLALTLAGLSMAGCANTFRGAARDTNNAVDAVTPAPAPAKTTTTTTTKKTRHY</sequence>
<feature type="signal peptide" evidence="2">
    <location>
        <begin position="1"/>
        <end position="21"/>
    </location>
</feature>
<evidence type="ECO:0008006" key="5">
    <source>
        <dbReference type="Google" id="ProtNLM"/>
    </source>
</evidence>
<evidence type="ECO:0000313" key="4">
    <source>
        <dbReference type="Proteomes" id="UP000199647"/>
    </source>
</evidence>
<protein>
    <recommendedName>
        <fullName evidence="5">Entericidin</fullName>
    </recommendedName>
</protein>
<feature type="compositionally biased region" description="Low complexity" evidence="1">
    <location>
        <begin position="47"/>
        <end position="56"/>
    </location>
</feature>
<evidence type="ECO:0000256" key="2">
    <source>
        <dbReference type="SAM" id="SignalP"/>
    </source>
</evidence>
<reference evidence="3 4" key="1">
    <citation type="submission" date="2016-10" db="EMBL/GenBank/DDBJ databases">
        <authorList>
            <person name="de Groot N.N."/>
        </authorList>
    </citation>
    <scope>NUCLEOTIDE SEQUENCE [LARGE SCALE GENOMIC DNA]</scope>
    <source>
        <strain evidence="3 4">A52C2</strain>
    </source>
</reference>
<dbReference type="EMBL" id="FOFG01000010">
    <property type="protein sequence ID" value="SER04331.1"/>
    <property type="molecule type" value="Genomic_DNA"/>
</dbReference>
<gene>
    <name evidence="3" type="ORF">SAMN05216548_110134</name>
</gene>
<dbReference type="PROSITE" id="PS51257">
    <property type="entry name" value="PROKAR_LIPOPROTEIN"/>
    <property type="match status" value="1"/>
</dbReference>
<evidence type="ECO:0000313" key="3">
    <source>
        <dbReference type="EMBL" id="SER04331.1"/>
    </source>
</evidence>
<dbReference type="STRING" id="1855383.SAMN05216548_110134"/>
<proteinExistence type="predicted"/>
<feature type="chain" id="PRO_5011640401" description="Entericidin" evidence="2">
    <location>
        <begin position="22"/>
        <end position="62"/>
    </location>
</feature>
<feature type="region of interest" description="Disordered" evidence="1">
    <location>
        <begin position="40"/>
        <end position="62"/>
    </location>
</feature>
<dbReference type="RefSeq" id="WP_092497571.1">
    <property type="nucleotide sequence ID" value="NZ_FOFG01000010.1"/>
</dbReference>
<accession>A0A1H9KYL2</accession>
<evidence type="ECO:0000256" key="1">
    <source>
        <dbReference type="SAM" id="MobiDB-lite"/>
    </source>
</evidence>
<dbReference type="AlphaFoldDB" id="A0A1H9KYL2"/>
<keyword evidence="2" id="KW-0732">Signal</keyword>